<comment type="caution">
    <text evidence="1">The sequence shown here is derived from an EMBL/GenBank/DDBJ whole genome shotgun (WGS) entry which is preliminary data.</text>
</comment>
<accession>A0A926JW90</accession>
<proteinExistence type="predicted"/>
<dbReference type="EMBL" id="JACVDC010000104">
    <property type="protein sequence ID" value="MBC9798321.1"/>
    <property type="molecule type" value="Genomic_DNA"/>
</dbReference>
<sequence length="177" mass="20867">IETLHHALEAIDNDWFHYHFRAVKDSDTYTVATYAIPRSLYHIFNLYQPITPQEYAKDILSYGDGPVYNYLENKYRSIRDTYHVDKKIRLNDIMAVYSACLEKEDLTSLESLAGLGKKEFPDSMLGYFFEAEFHEKSGNTKKAMRVYEKAFLMGEIDFLTKDMIQERIFNIKQDMGW</sequence>
<dbReference type="AlphaFoldDB" id="A0A926JW90"/>
<name>A0A926JW90_9FLAO</name>
<dbReference type="InterPro" id="IPR029058">
    <property type="entry name" value="AB_hydrolase_fold"/>
</dbReference>
<reference evidence="1 2" key="1">
    <citation type="submission" date="2020-09" db="EMBL/GenBank/DDBJ databases">
        <title>Sinomicrobium weinanense sp. nov., a halophilic bacteria isolated from saline-alkali soil.</title>
        <authorList>
            <person name="Wu P."/>
            <person name="Ren H."/>
            <person name="Mei Y."/>
            <person name="Liang Y."/>
            <person name="Chen Z."/>
        </authorList>
    </citation>
    <scope>NUCLEOTIDE SEQUENCE [LARGE SCALE GENOMIC DNA]</scope>
    <source>
        <strain evidence="1 2">FJxs</strain>
    </source>
</reference>
<protein>
    <submittedName>
        <fullName evidence="1">Esterase</fullName>
    </submittedName>
</protein>
<gene>
    <name evidence="1" type="ORF">IBL28_20300</name>
</gene>
<keyword evidence="2" id="KW-1185">Reference proteome</keyword>
<dbReference type="Gene3D" id="3.40.50.1820">
    <property type="entry name" value="alpha/beta hydrolase"/>
    <property type="match status" value="1"/>
</dbReference>
<feature type="non-terminal residue" evidence="1">
    <location>
        <position position="1"/>
    </location>
</feature>
<dbReference type="Gene3D" id="1.25.40.10">
    <property type="entry name" value="Tetratricopeptide repeat domain"/>
    <property type="match status" value="1"/>
</dbReference>
<dbReference type="Proteomes" id="UP000653730">
    <property type="component" value="Unassembled WGS sequence"/>
</dbReference>
<evidence type="ECO:0000313" key="2">
    <source>
        <dbReference type="Proteomes" id="UP000653730"/>
    </source>
</evidence>
<organism evidence="1 2">
    <name type="scientific">Sinomicrobium weinanense</name>
    <dbReference type="NCBI Taxonomy" id="2842200"/>
    <lineage>
        <taxon>Bacteria</taxon>
        <taxon>Pseudomonadati</taxon>
        <taxon>Bacteroidota</taxon>
        <taxon>Flavobacteriia</taxon>
        <taxon>Flavobacteriales</taxon>
        <taxon>Flavobacteriaceae</taxon>
        <taxon>Sinomicrobium</taxon>
    </lineage>
</organism>
<evidence type="ECO:0000313" key="1">
    <source>
        <dbReference type="EMBL" id="MBC9798321.1"/>
    </source>
</evidence>
<dbReference type="InterPro" id="IPR011990">
    <property type="entry name" value="TPR-like_helical_dom_sf"/>
</dbReference>